<dbReference type="InterPro" id="IPR002921">
    <property type="entry name" value="Fungal_lipase-type"/>
</dbReference>
<proteinExistence type="predicted"/>
<dbReference type="PANTHER" id="PTHR45856:SF24">
    <property type="entry name" value="FUNGAL LIPASE-LIKE DOMAIN-CONTAINING PROTEIN"/>
    <property type="match status" value="1"/>
</dbReference>
<keyword evidence="1" id="KW-0812">Transmembrane</keyword>
<dbReference type="SUPFAM" id="SSF53474">
    <property type="entry name" value="alpha/beta-Hydrolases"/>
    <property type="match status" value="1"/>
</dbReference>
<dbReference type="Gene3D" id="3.40.50.1820">
    <property type="entry name" value="alpha/beta hydrolase"/>
    <property type="match status" value="1"/>
</dbReference>
<dbReference type="Proteomes" id="UP000253551">
    <property type="component" value="Unassembled WGS sequence"/>
</dbReference>
<dbReference type="AlphaFoldDB" id="A0A367JU13"/>
<dbReference type="CDD" id="cd00519">
    <property type="entry name" value="Lipase_3"/>
    <property type="match status" value="1"/>
</dbReference>
<dbReference type="STRING" id="4846.A0A367JU13"/>
<feature type="domain" description="Fungal lipase-type" evidence="2">
    <location>
        <begin position="252"/>
        <end position="413"/>
    </location>
</feature>
<dbReference type="GO" id="GO:0006629">
    <property type="term" value="P:lipid metabolic process"/>
    <property type="evidence" value="ECO:0007669"/>
    <property type="project" value="InterPro"/>
</dbReference>
<dbReference type="Pfam" id="PF01764">
    <property type="entry name" value="Lipase_3"/>
    <property type="match status" value="1"/>
</dbReference>
<keyword evidence="1" id="KW-0472">Membrane</keyword>
<gene>
    <name evidence="3" type="ORF">CU098_002841</name>
</gene>
<dbReference type="InterPro" id="IPR051218">
    <property type="entry name" value="Sec_MonoDiacylglyc_Lipase"/>
</dbReference>
<evidence type="ECO:0000313" key="4">
    <source>
        <dbReference type="Proteomes" id="UP000253551"/>
    </source>
</evidence>
<comment type="caution">
    <text evidence="3">The sequence shown here is derived from an EMBL/GenBank/DDBJ whole genome shotgun (WGS) entry which is preliminary data.</text>
</comment>
<evidence type="ECO:0000313" key="3">
    <source>
        <dbReference type="EMBL" id="RCH93454.1"/>
    </source>
</evidence>
<feature type="transmembrane region" description="Helical" evidence="1">
    <location>
        <begin position="76"/>
        <end position="95"/>
    </location>
</feature>
<protein>
    <recommendedName>
        <fullName evidence="2">Fungal lipase-type domain-containing protein</fullName>
    </recommendedName>
</protein>
<dbReference type="EMBL" id="PJQM01002692">
    <property type="protein sequence ID" value="RCH93454.1"/>
    <property type="molecule type" value="Genomic_DNA"/>
</dbReference>
<dbReference type="InterPro" id="IPR029058">
    <property type="entry name" value="AB_hydrolase_fold"/>
</dbReference>
<keyword evidence="1" id="KW-1133">Transmembrane helix</keyword>
<organism evidence="3 4">
    <name type="scientific">Rhizopus stolonifer</name>
    <name type="common">Rhizopus nigricans</name>
    <dbReference type="NCBI Taxonomy" id="4846"/>
    <lineage>
        <taxon>Eukaryota</taxon>
        <taxon>Fungi</taxon>
        <taxon>Fungi incertae sedis</taxon>
        <taxon>Mucoromycota</taxon>
        <taxon>Mucoromycotina</taxon>
        <taxon>Mucoromycetes</taxon>
        <taxon>Mucorales</taxon>
        <taxon>Mucorineae</taxon>
        <taxon>Rhizopodaceae</taxon>
        <taxon>Rhizopus</taxon>
    </lineage>
</organism>
<dbReference type="OrthoDB" id="426718at2759"/>
<evidence type="ECO:0000256" key="1">
    <source>
        <dbReference type="SAM" id="Phobius"/>
    </source>
</evidence>
<accession>A0A367JU13</accession>
<name>A0A367JU13_RHIST</name>
<evidence type="ECO:0000259" key="2">
    <source>
        <dbReference type="Pfam" id="PF01764"/>
    </source>
</evidence>
<dbReference type="PANTHER" id="PTHR45856">
    <property type="entry name" value="ALPHA/BETA-HYDROLASES SUPERFAMILY PROTEIN"/>
    <property type="match status" value="1"/>
</dbReference>
<sequence length="556" mass="63084">MKFASQHRIDEVSSEQHPLYASNPSNLTEWVIFFIDFLQPVRKYRPSSYWRYVFGVYKNLFLSFYFNWFVIFTAPLSSFAFLLAYPIISGLLFAFELGLKLFMDGLGGDHLVKLISRDYGGGFGMINWGAPELLISKQTSDLVRATVPSLSSPPAFTTDHRHRVFDISIAQTMAVLSSLVYERDDEKVHEAYETVKTEEVEKKIGQLIWESEGPIRNITAEYGLQFEGVTELKSLGGPFCGLYWSDEHPMIIVAFKGTTPTNYSEFLVDATLQRTDARTYLFGSAHEGFYDSLFPTHMDDEDSKDPYYAIQVAVIERAKQLQAKLGKQPIHVWVTGHSLGAAMGSLLFARWLKCPQDIEPYCTLRDCYVIGTPAVGDSDFASMFASYSNVPLNRTSTLWRVINQSDVICRIPPGYNSSTIGHYAPTTDFFNYSHVGHAIQITHPILSPKPIKAYPSSYESNLKVVLSPGNWKGTWSPGLARQEFKVTKNDNKYTKTADASYSAWTKATLNRLGVDPISFIESFYPFFIRDHIPIHYFKGLDRAREYYIAVENNLTQ</sequence>
<keyword evidence="4" id="KW-1185">Reference proteome</keyword>
<reference evidence="3 4" key="1">
    <citation type="journal article" date="2018" name="G3 (Bethesda)">
        <title>Phylogenetic and Phylogenomic Definition of Rhizopus Species.</title>
        <authorList>
            <person name="Gryganskyi A.P."/>
            <person name="Golan J."/>
            <person name="Dolatabadi S."/>
            <person name="Mondo S."/>
            <person name="Robb S."/>
            <person name="Idnurm A."/>
            <person name="Muszewska A."/>
            <person name="Steczkiewicz K."/>
            <person name="Masonjones S."/>
            <person name="Liao H.L."/>
            <person name="Gajdeczka M.T."/>
            <person name="Anike F."/>
            <person name="Vuek A."/>
            <person name="Anishchenko I.M."/>
            <person name="Voigt K."/>
            <person name="de Hoog G.S."/>
            <person name="Smith M.E."/>
            <person name="Heitman J."/>
            <person name="Vilgalys R."/>
            <person name="Stajich J.E."/>
        </authorList>
    </citation>
    <scope>NUCLEOTIDE SEQUENCE [LARGE SCALE GENOMIC DNA]</scope>
    <source>
        <strain evidence="3 4">LSU 92-RS-03</strain>
    </source>
</reference>